<evidence type="ECO:0000313" key="1">
    <source>
        <dbReference type="EMBL" id="CAF1673401.1"/>
    </source>
</evidence>
<sequence length="218" mass="25606">MMIGYEIIPTSDRISPVFRFKNLHHLDVHLPFDENLILIAPELDQLISLQVSTHRLDYEFDAQKQLQALLNRAPHLTSLIFKYWSLPWSEQKPPYDCFNKSIRQLGLQDIDQEYNSRDCMQLCHSSIGKQCQVLAIAVENRHNILELIEGMSNLRTLNVVCRDDIWRMKNENKISSSSNDELIDWLQQSLSSICTIIRHDELIKDSKQNCFQPIHLWF</sequence>
<dbReference type="AlphaFoldDB" id="A0A816GDN9"/>
<protein>
    <submittedName>
        <fullName evidence="1">Uncharacterized protein</fullName>
    </submittedName>
</protein>
<keyword evidence="2" id="KW-1185">Reference proteome</keyword>
<gene>
    <name evidence="1" type="ORF">XAT740_LOCUS59128</name>
</gene>
<evidence type="ECO:0000313" key="2">
    <source>
        <dbReference type="Proteomes" id="UP000663828"/>
    </source>
</evidence>
<organism evidence="1 2">
    <name type="scientific">Adineta ricciae</name>
    <name type="common">Rotifer</name>
    <dbReference type="NCBI Taxonomy" id="249248"/>
    <lineage>
        <taxon>Eukaryota</taxon>
        <taxon>Metazoa</taxon>
        <taxon>Spiralia</taxon>
        <taxon>Gnathifera</taxon>
        <taxon>Rotifera</taxon>
        <taxon>Eurotatoria</taxon>
        <taxon>Bdelloidea</taxon>
        <taxon>Adinetida</taxon>
        <taxon>Adinetidae</taxon>
        <taxon>Adineta</taxon>
    </lineage>
</organism>
<dbReference type="EMBL" id="CAJNOR010013456">
    <property type="protein sequence ID" value="CAF1673401.1"/>
    <property type="molecule type" value="Genomic_DNA"/>
</dbReference>
<comment type="caution">
    <text evidence="1">The sequence shown here is derived from an EMBL/GenBank/DDBJ whole genome shotgun (WGS) entry which is preliminary data.</text>
</comment>
<proteinExistence type="predicted"/>
<reference evidence="1" key="1">
    <citation type="submission" date="2021-02" db="EMBL/GenBank/DDBJ databases">
        <authorList>
            <person name="Nowell W R."/>
        </authorList>
    </citation>
    <scope>NUCLEOTIDE SEQUENCE</scope>
</reference>
<dbReference type="Proteomes" id="UP000663828">
    <property type="component" value="Unassembled WGS sequence"/>
</dbReference>
<accession>A0A816GDN9</accession>
<name>A0A816GDN9_ADIRI</name>